<keyword evidence="5" id="KW-1000">Mitochondrion outer membrane</keyword>
<evidence type="ECO:0000256" key="4">
    <source>
        <dbReference type="ARBA" id="ARBA00022630"/>
    </source>
</evidence>
<evidence type="ECO:0000256" key="11">
    <source>
        <dbReference type="SAM" id="MobiDB-lite"/>
    </source>
</evidence>
<dbReference type="InterPro" id="IPR008333">
    <property type="entry name" value="Cbr1-like_FAD-bd_dom"/>
</dbReference>
<evidence type="ECO:0000256" key="9">
    <source>
        <dbReference type="ARBA" id="ARBA00023136"/>
    </source>
</evidence>
<evidence type="ECO:0000256" key="10">
    <source>
        <dbReference type="PIRSR" id="PIRSR601834-1"/>
    </source>
</evidence>
<keyword evidence="9" id="KW-0472">Membrane</keyword>
<dbReference type="Gene3D" id="2.40.30.10">
    <property type="entry name" value="Translation factors"/>
    <property type="match status" value="1"/>
</dbReference>
<reference evidence="13" key="1">
    <citation type="submission" date="2020-10" db="EMBL/GenBank/DDBJ databases">
        <authorList>
            <person name="Roach M.J.R."/>
        </authorList>
    </citation>
    <scope>NUCLEOTIDE SEQUENCE</scope>
    <source>
        <strain evidence="13">CBS 1945</strain>
    </source>
</reference>
<dbReference type="AlphaFoldDB" id="A0A875RQ01"/>
<feature type="compositionally biased region" description="Basic and acidic residues" evidence="11">
    <location>
        <begin position="453"/>
        <end position="466"/>
    </location>
</feature>
<protein>
    <recommendedName>
        <fullName evidence="12">Flavoprotein pyridine nucleotide cytochrome reductase-like FAD-binding domain-containing protein</fullName>
    </recommendedName>
</protein>
<keyword evidence="7" id="KW-0560">Oxidoreductase</keyword>
<dbReference type="Proteomes" id="UP000662931">
    <property type="component" value="Chromosome 3"/>
</dbReference>
<evidence type="ECO:0000256" key="3">
    <source>
        <dbReference type="ARBA" id="ARBA00006105"/>
    </source>
</evidence>
<comment type="subcellular location">
    <subcellularLocation>
        <location evidence="2">Mitochondrion outer membrane</location>
    </subcellularLocation>
</comment>
<dbReference type="InterPro" id="IPR017938">
    <property type="entry name" value="Riboflavin_synthase-like_b-brl"/>
</dbReference>
<keyword evidence="6 10" id="KW-0274">FAD</keyword>
<dbReference type="KEGG" id="bnn:FOA43_003049"/>
<feature type="domain" description="Flavoprotein pyridine nucleotide cytochrome reductase-like FAD-binding" evidence="12">
    <location>
        <begin position="264"/>
        <end position="307"/>
    </location>
</feature>
<feature type="binding site" evidence="10">
    <location>
        <position position="278"/>
    </location>
    <ligand>
        <name>FAD</name>
        <dbReference type="ChEBI" id="CHEBI:57692"/>
    </ligand>
</feature>
<name>A0A875RQ01_EENNA</name>
<dbReference type="InterPro" id="IPR001834">
    <property type="entry name" value="CBR-like"/>
</dbReference>
<organism evidence="13 14">
    <name type="scientific">Eeniella nana</name>
    <name type="common">Yeast</name>
    <name type="synonym">Brettanomyces nanus</name>
    <dbReference type="NCBI Taxonomy" id="13502"/>
    <lineage>
        <taxon>Eukaryota</taxon>
        <taxon>Fungi</taxon>
        <taxon>Dikarya</taxon>
        <taxon>Ascomycota</taxon>
        <taxon>Saccharomycotina</taxon>
        <taxon>Pichiomycetes</taxon>
        <taxon>Pichiales</taxon>
        <taxon>Pichiaceae</taxon>
        <taxon>Brettanomyces</taxon>
    </lineage>
</organism>
<dbReference type="Pfam" id="PF00970">
    <property type="entry name" value="FAD_binding_6"/>
    <property type="match status" value="1"/>
</dbReference>
<sequence length="566" mass="64688">MLKLTLLRAQRPVRFPLLATGSWAGLRFNSSTGKGKDPRDSKDCKDCKDSKDSKDPKDSKDYNVPLRDLENFSPDLSSRVSNPSGSLPGMNQEILDLMKHPKVVYNPANNKDETRYEFHAPKTPKEEYKEAIKNKVQGSSKIKKLLPSLLLGAGFLWVIYTYDYFTREKDPYRDTDSSLLREDKFLPYLVSFKYRIDDSHYLIELTRKNRARKLIHNQRLFNGDKIWSIEIAKPDINITRSYTPLPLFVAGFDPLTQEPHLRLVSKAEQEGKFILIVKRYPDGEFSRWLTGLGLLQEIKVRGPIQDYKFRFHPLDHYQARPQLGNTLERTEPDHEYPGHLPKPENFVFYGAGTGILPFLQVLYSPNPPKGITEAFVSVHSESNLMGQLRTLNYFAEKCGRVKFHYLVEDQNQHLSSNDIPSPTFPHFTGAKDLKISEEVYRYKLLQEKKAEVRRQVEGDPIKKPDDSTSVSPSSVSYGSPGPNDIPNLDFSKIKPDNAYQQFRFLRGKKELPPPSLAFVCGPDGYIDFVSGKPNLNNTEMKDMGPIGGLLKEKGWTENNVKRLVGL</sequence>
<dbReference type="SUPFAM" id="SSF63380">
    <property type="entry name" value="Riboflavin synthase domain-like"/>
    <property type="match status" value="1"/>
</dbReference>
<feature type="binding site" evidence="10">
    <location>
        <position position="286"/>
    </location>
    <ligand>
        <name>FAD</name>
        <dbReference type="ChEBI" id="CHEBI:57692"/>
    </ligand>
</feature>
<keyword evidence="8" id="KW-0496">Mitochondrion</keyword>
<evidence type="ECO:0000313" key="14">
    <source>
        <dbReference type="Proteomes" id="UP000662931"/>
    </source>
</evidence>
<comment type="cofactor">
    <cofactor evidence="1 10">
        <name>FAD</name>
        <dbReference type="ChEBI" id="CHEBI:57692"/>
    </cofactor>
</comment>
<feature type="compositionally biased region" description="Polar residues" evidence="11">
    <location>
        <begin position="74"/>
        <end position="85"/>
    </location>
</feature>
<keyword evidence="4 10" id="KW-0285">Flavoprotein</keyword>
<evidence type="ECO:0000313" key="13">
    <source>
        <dbReference type="EMBL" id="QPG75690.1"/>
    </source>
</evidence>
<feature type="compositionally biased region" description="Low complexity" evidence="11">
    <location>
        <begin position="467"/>
        <end position="482"/>
    </location>
</feature>
<feature type="binding site" evidence="10">
    <location>
        <position position="276"/>
    </location>
    <ligand>
        <name>FAD</name>
        <dbReference type="ChEBI" id="CHEBI:57692"/>
    </ligand>
</feature>
<comment type="similarity">
    <text evidence="3">Belongs to the flavoprotein pyridine nucleotide cytochrome reductase family.</text>
</comment>
<dbReference type="GeneID" id="62196450"/>
<evidence type="ECO:0000256" key="5">
    <source>
        <dbReference type="ARBA" id="ARBA00022787"/>
    </source>
</evidence>
<evidence type="ECO:0000256" key="8">
    <source>
        <dbReference type="ARBA" id="ARBA00023128"/>
    </source>
</evidence>
<feature type="region of interest" description="Disordered" evidence="11">
    <location>
        <begin position="28"/>
        <end position="89"/>
    </location>
</feature>
<gene>
    <name evidence="13" type="ORF">FOA43_003049</name>
</gene>
<dbReference type="Gene3D" id="3.40.50.80">
    <property type="entry name" value="Nucleotide-binding domain of ferredoxin-NADP reductase (FNR) module"/>
    <property type="match status" value="1"/>
</dbReference>
<proteinExistence type="inferred from homology"/>
<feature type="compositionally biased region" description="Basic and acidic residues" evidence="11">
    <location>
        <begin position="34"/>
        <end position="61"/>
    </location>
</feature>
<dbReference type="PANTHER" id="PTHR19370">
    <property type="entry name" value="NADH-CYTOCHROME B5 REDUCTASE"/>
    <property type="match status" value="1"/>
</dbReference>
<keyword evidence="14" id="KW-1185">Reference proteome</keyword>
<dbReference type="InterPro" id="IPR039261">
    <property type="entry name" value="FNR_nucleotide-bd"/>
</dbReference>
<evidence type="ECO:0000256" key="7">
    <source>
        <dbReference type="ARBA" id="ARBA00023002"/>
    </source>
</evidence>
<evidence type="ECO:0000259" key="12">
    <source>
        <dbReference type="Pfam" id="PF00970"/>
    </source>
</evidence>
<dbReference type="GO" id="GO:0016491">
    <property type="term" value="F:oxidoreductase activity"/>
    <property type="evidence" value="ECO:0007669"/>
    <property type="project" value="UniProtKB-KW"/>
</dbReference>
<dbReference type="OrthoDB" id="432685at2759"/>
<dbReference type="GO" id="GO:0005741">
    <property type="term" value="C:mitochondrial outer membrane"/>
    <property type="evidence" value="ECO:0007669"/>
    <property type="project" value="UniProtKB-SubCell"/>
</dbReference>
<dbReference type="PANTHER" id="PTHR19370:SF189">
    <property type="entry name" value="CYTOCHROME C MITOCHONDRIAL IMPORT FACTOR CYC2"/>
    <property type="match status" value="1"/>
</dbReference>
<evidence type="ECO:0000256" key="2">
    <source>
        <dbReference type="ARBA" id="ARBA00004294"/>
    </source>
</evidence>
<dbReference type="SUPFAM" id="SSF52343">
    <property type="entry name" value="Ferredoxin reductase-like, C-terminal NADP-linked domain"/>
    <property type="match status" value="1"/>
</dbReference>
<accession>A0A875RQ01</accession>
<feature type="region of interest" description="Disordered" evidence="11">
    <location>
        <begin position="453"/>
        <end position="483"/>
    </location>
</feature>
<evidence type="ECO:0000256" key="6">
    <source>
        <dbReference type="ARBA" id="ARBA00022827"/>
    </source>
</evidence>
<dbReference type="RefSeq" id="XP_038779255.1">
    <property type="nucleotide sequence ID" value="XM_038923327.1"/>
</dbReference>
<evidence type="ECO:0000256" key="1">
    <source>
        <dbReference type="ARBA" id="ARBA00001974"/>
    </source>
</evidence>
<dbReference type="EMBL" id="CP064814">
    <property type="protein sequence ID" value="QPG75690.1"/>
    <property type="molecule type" value="Genomic_DNA"/>
</dbReference>